<keyword evidence="3" id="KW-0413">Isomerase</keyword>
<keyword evidence="1" id="KW-0732">Signal</keyword>
<dbReference type="InterPro" id="IPR027843">
    <property type="entry name" value="DUF4440"/>
</dbReference>
<dbReference type="RefSeq" id="WP_083345438.1">
    <property type="nucleotide sequence ID" value="NZ_LT629690.1"/>
</dbReference>
<organism evidence="3 4">
    <name type="scientific">Terriglobus roseus</name>
    <dbReference type="NCBI Taxonomy" id="392734"/>
    <lineage>
        <taxon>Bacteria</taxon>
        <taxon>Pseudomonadati</taxon>
        <taxon>Acidobacteriota</taxon>
        <taxon>Terriglobia</taxon>
        <taxon>Terriglobales</taxon>
        <taxon>Acidobacteriaceae</taxon>
        <taxon>Terriglobus</taxon>
    </lineage>
</organism>
<sequence>MLKTFSAFALLLLLPLTAAAQLDPLSKKAQTNNPVTQPTLSPGTIELLVLDSKFSEETVKGGGKVFSSWFADDALTLNNGKQPTYGKASIAAAANWNPSEYELKWQPLGAQMGPSGDMGFTWGHYDGRGKDKNGSEVVLSGRYITVWKKVNGQWKVALDASANEPADAGECCRLPKP</sequence>
<dbReference type="EMBL" id="LT629690">
    <property type="protein sequence ID" value="SDF47936.1"/>
    <property type="molecule type" value="Genomic_DNA"/>
</dbReference>
<gene>
    <name evidence="3" type="ORF">SAMN05444167_2513</name>
</gene>
<feature type="chain" id="PRO_5009241813" evidence="1">
    <location>
        <begin position="21"/>
        <end position="177"/>
    </location>
</feature>
<keyword evidence="4" id="KW-1185">Reference proteome</keyword>
<dbReference type="SUPFAM" id="SSF54427">
    <property type="entry name" value="NTF2-like"/>
    <property type="match status" value="1"/>
</dbReference>
<dbReference type="Gene3D" id="3.10.450.50">
    <property type="match status" value="1"/>
</dbReference>
<dbReference type="GO" id="GO:0016853">
    <property type="term" value="F:isomerase activity"/>
    <property type="evidence" value="ECO:0007669"/>
    <property type="project" value="UniProtKB-KW"/>
</dbReference>
<accession>A0A1G7LEY3</accession>
<evidence type="ECO:0000313" key="4">
    <source>
        <dbReference type="Proteomes" id="UP000182427"/>
    </source>
</evidence>
<dbReference type="Proteomes" id="UP000182427">
    <property type="component" value="Chromosome I"/>
</dbReference>
<dbReference type="InterPro" id="IPR032710">
    <property type="entry name" value="NTF2-like_dom_sf"/>
</dbReference>
<feature type="domain" description="DUF4440" evidence="2">
    <location>
        <begin position="53"/>
        <end position="156"/>
    </location>
</feature>
<evidence type="ECO:0000256" key="1">
    <source>
        <dbReference type="SAM" id="SignalP"/>
    </source>
</evidence>
<evidence type="ECO:0000313" key="3">
    <source>
        <dbReference type="EMBL" id="SDF47936.1"/>
    </source>
</evidence>
<name>A0A1G7LEY3_9BACT</name>
<proteinExistence type="predicted"/>
<evidence type="ECO:0000259" key="2">
    <source>
        <dbReference type="Pfam" id="PF14534"/>
    </source>
</evidence>
<dbReference type="OrthoDB" id="7201546at2"/>
<dbReference type="Pfam" id="PF14534">
    <property type="entry name" value="DUF4440"/>
    <property type="match status" value="1"/>
</dbReference>
<feature type="signal peptide" evidence="1">
    <location>
        <begin position="1"/>
        <end position="20"/>
    </location>
</feature>
<protein>
    <submittedName>
        <fullName evidence="3">Ketosteroid isomerase homolog</fullName>
    </submittedName>
</protein>
<reference evidence="3 4" key="1">
    <citation type="submission" date="2016-10" db="EMBL/GenBank/DDBJ databases">
        <authorList>
            <person name="de Groot N.N."/>
        </authorList>
    </citation>
    <scope>NUCLEOTIDE SEQUENCE [LARGE SCALE GENOMIC DNA]</scope>
    <source>
        <strain evidence="3 4">GAS232</strain>
    </source>
</reference>
<dbReference type="AlphaFoldDB" id="A0A1G7LEY3"/>